<dbReference type="AlphaFoldDB" id="A0AAU8J8R5"/>
<protein>
    <submittedName>
        <fullName evidence="1">Uncharacterized protein</fullName>
    </submittedName>
</protein>
<organism evidence="1">
    <name type="scientific">Planktothricoides raciborskii GIHE-MW2</name>
    <dbReference type="NCBI Taxonomy" id="2792601"/>
    <lineage>
        <taxon>Bacteria</taxon>
        <taxon>Bacillati</taxon>
        <taxon>Cyanobacteriota</taxon>
        <taxon>Cyanophyceae</taxon>
        <taxon>Oscillatoriophycideae</taxon>
        <taxon>Oscillatoriales</taxon>
        <taxon>Oscillatoriaceae</taxon>
        <taxon>Planktothricoides</taxon>
    </lineage>
</organism>
<sequence length="40" mass="4542">MTNGRSDRLAARKVLLQSEHLHPLTTVTHPSATLLHHDWT</sequence>
<dbReference type="RefSeq" id="WP_255353190.1">
    <property type="nucleotide sequence ID" value="NZ_CP159837.1"/>
</dbReference>
<gene>
    <name evidence="1" type="ORF">ABWT76_003754</name>
</gene>
<accession>A0AAU8J8R5</accession>
<dbReference type="EMBL" id="CP159837">
    <property type="protein sequence ID" value="XCM35099.1"/>
    <property type="molecule type" value="Genomic_DNA"/>
</dbReference>
<reference evidence="1" key="1">
    <citation type="submission" date="2024-07" db="EMBL/GenBank/DDBJ databases">
        <authorList>
            <person name="Kim Y.J."/>
            <person name="Jeong J.Y."/>
        </authorList>
    </citation>
    <scope>NUCLEOTIDE SEQUENCE</scope>
    <source>
        <strain evidence="1">GIHE-MW2</strain>
    </source>
</reference>
<proteinExistence type="predicted"/>
<name>A0AAU8J8R5_9CYAN</name>
<evidence type="ECO:0000313" key="1">
    <source>
        <dbReference type="EMBL" id="XCM35099.1"/>
    </source>
</evidence>